<keyword evidence="1" id="KW-0677">Repeat</keyword>
<dbReference type="InterPro" id="IPR002110">
    <property type="entry name" value="Ankyrin_rpt"/>
</dbReference>
<organism evidence="5 6">
    <name type="scientific">Cephalotrichum gorgonifer</name>
    <dbReference type="NCBI Taxonomy" id="2041049"/>
    <lineage>
        <taxon>Eukaryota</taxon>
        <taxon>Fungi</taxon>
        <taxon>Dikarya</taxon>
        <taxon>Ascomycota</taxon>
        <taxon>Pezizomycotina</taxon>
        <taxon>Sordariomycetes</taxon>
        <taxon>Hypocreomycetidae</taxon>
        <taxon>Microascales</taxon>
        <taxon>Microascaceae</taxon>
        <taxon>Cephalotrichum</taxon>
    </lineage>
</organism>
<evidence type="ECO:0000313" key="6">
    <source>
        <dbReference type="Proteomes" id="UP001187682"/>
    </source>
</evidence>
<dbReference type="InterPro" id="IPR036770">
    <property type="entry name" value="Ankyrin_rpt-contain_sf"/>
</dbReference>
<dbReference type="Pfam" id="PF12796">
    <property type="entry name" value="Ank_2"/>
    <property type="match status" value="3"/>
</dbReference>
<protein>
    <recommendedName>
        <fullName evidence="4">GPI inositol-deacylase winged helix domain-containing protein</fullName>
    </recommendedName>
</protein>
<proteinExistence type="predicted"/>
<dbReference type="Gene3D" id="1.25.40.20">
    <property type="entry name" value="Ankyrin repeat-containing domain"/>
    <property type="match status" value="4"/>
</dbReference>
<dbReference type="PROSITE" id="PS50088">
    <property type="entry name" value="ANK_REPEAT"/>
    <property type="match status" value="4"/>
</dbReference>
<dbReference type="SMART" id="SM00248">
    <property type="entry name" value="ANK"/>
    <property type="match status" value="10"/>
</dbReference>
<keyword evidence="2 3" id="KW-0040">ANK repeat</keyword>
<evidence type="ECO:0000256" key="1">
    <source>
        <dbReference type="ARBA" id="ARBA00022737"/>
    </source>
</evidence>
<feature type="repeat" description="ANK" evidence="3">
    <location>
        <begin position="980"/>
        <end position="1004"/>
    </location>
</feature>
<dbReference type="PANTHER" id="PTHR24198:SF165">
    <property type="entry name" value="ANKYRIN REPEAT-CONTAINING PROTEIN-RELATED"/>
    <property type="match status" value="1"/>
</dbReference>
<dbReference type="SUPFAM" id="SSF48403">
    <property type="entry name" value="Ankyrin repeat"/>
    <property type="match status" value="1"/>
</dbReference>
<dbReference type="Gene3D" id="2.130.10.10">
    <property type="entry name" value="YVTN repeat-like/Quinoprotein amine dehydrogenase"/>
    <property type="match status" value="2"/>
</dbReference>
<comment type="caution">
    <text evidence="5">The sequence shown here is derived from an EMBL/GenBank/DDBJ whole genome shotgun (WGS) entry which is preliminary data.</text>
</comment>
<gene>
    <name evidence="5" type="ORF">DNG_04248</name>
</gene>
<dbReference type="AlphaFoldDB" id="A0AAE8SUD4"/>
<feature type="domain" description="GPI inositol-deacylase winged helix" evidence="4">
    <location>
        <begin position="209"/>
        <end position="268"/>
    </location>
</feature>
<dbReference type="InterPro" id="IPR015943">
    <property type="entry name" value="WD40/YVTN_repeat-like_dom_sf"/>
</dbReference>
<evidence type="ECO:0000259" key="4">
    <source>
        <dbReference type="Pfam" id="PF22939"/>
    </source>
</evidence>
<sequence length="1203" mass="133450">MQRNWSQRIRCMVFLATPHRGSDYAAVLNLILRISGAAGISSAREYVNDLTTGSTSTQLINDDFGKFAHELLIHSFYETLETKIGVSSTLIVDKNSAVLGAGFRNERVHYLNANHRDICKFHSTEDSNYISLKNTLGSAVHDVLHDKLFIRNRIELLPIELEEDKESLTRRILAKSGASFLWSRLVMDELENVYGYETILEIIEGIPEVPELSHALQLDIKVHLPSAKSAIEGLCGNLLCVDKQGDDVAHVIHNSTREFLLTDDAGDFKIARSQAHERMALVCLRLLVSPEMQPPKNRRLVNQKQPQRAPSLMLDYAITQFSEHVYFAPFESDDLLIALSDFLTSTVLSWVEKLAARNDLHRLIRTAKNLKAYLDRRARYRSPRHYVKTIESWATDLSRLVTKFGTLASSPQSIYFLIPPLCPISSSIYQQFGRVDDGLTLLGNRSENWDDCIATIAFENETPATLASGNNLLAVGFESGKIHLFNHGSFQKELEIEHDLSIDLLYFDPSGAFIAACSRKFVTLWDLEGNILWSVRIGARCLLLMSCSGYLLGVTGHGYVFKWQISTGDVLEQRSYEYQPPLSAGKVESALNKAPFAASISPGLDVLALAYRNSPVCLFDFESANFIGWAIDGNWRAPSQLVFNPNPDVGLLLVAYSESHLALFDSWSGGLVHCQEPEKPAILNAVSCSADGHTIATVDILGNLRIWDFESLSVLYHVLTPDRSFRLLNFTSDGFNLADIDDDKMRVWSPSALVRKNVEEEASTSDQASIIPVTEGQYELFRTSKLTAMEAHKVLPLVFVGNQTGQVLAYNSNDGQCMGVAYSHDVSIRSIVLTPARRGQEAIIKLLLDAGANVIDTTSVGIYQRSSLSAAAKRGHEAVVRLLLDASADTIWTNTDGGMALEAAVGRRREALVKCLLKHKADFDLKYGGARIPLLGPGYDIDRRNAYGRTPLSVAAGKGHEAIVKMLLESKANVDSRDLTGRTPLSWAAKYGHETIIRLLIATGNVDIDVKDACGRTPLFLAIWKGHVPVVKLLLEKGKADVTSNDVDGQALLTCSLFHRRSSITELLFDTGRFETNWKDRKGRSMLSQAAALGNKVAFKHLLDMGTIDINSKDNEGQTALCIAAVRSEEAIVKMLLDTGKVDINAKDNDGRTALFHIAHYSHYKVTRLLVNTGEADMDLRDALGNEPVYLPAWKRYSTWHTR</sequence>
<reference evidence="5" key="1">
    <citation type="submission" date="2018-03" db="EMBL/GenBank/DDBJ databases">
        <authorList>
            <person name="Guldener U."/>
        </authorList>
    </citation>
    <scope>NUCLEOTIDE SEQUENCE</scope>
</reference>
<name>A0AAE8SUD4_9PEZI</name>
<keyword evidence="6" id="KW-1185">Reference proteome</keyword>
<feature type="repeat" description="ANK" evidence="3">
    <location>
        <begin position="947"/>
        <end position="979"/>
    </location>
</feature>
<evidence type="ECO:0000313" key="5">
    <source>
        <dbReference type="EMBL" id="SPO01575.1"/>
    </source>
</evidence>
<dbReference type="Proteomes" id="UP001187682">
    <property type="component" value="Unassembled WGS sequence"/>
</dbReference>
<dbReference type="InterPro" id="IPR036322">
    <property type="entry name" value="WD40_repeat_dom_sf"/>
</dbReference>
<dbReference type="PANTHER" id="PTHR24198">
    <property type="entry name" value="ANKYRIN REPEAT AND PROTEIN KINASE DOMAIN-CONTAINING PROTEIN"/>
    <property type="match status" value="1"/>
</dbReference>
<evidence type="ECO:0000256" key="3">
    <source>
        <dbReference type="PROSITE-ProRule" id="PRU00023"/>
    </source>
</evidence>
<feature type="repeat" description="ANK" evidence="3">
    <location>
        <begin position="863"/>
        <end position="895"/>
    </location>
</feature>
<dbReference type="PROSITE" id="PS50297">
    <property type="entry name" value="ANK_REP_REGION"/>
    <property type="match status" value="3"/>
</dbReference>
<dbReference type="InterPro" id="IPR054471">
    <property type="entry name" value="GPIID_WHD"/>
</dbReference>
<accession>A0AAE8SUD4</accession>
<evidence type="ECO:0000256" key="2">
    <source>
        <dbReference type="ARBA" id="ARBA00023043"/>
    </source>
</evidence>
<dbReference type="SUPFAM" id="SSF50978">
    <property type="entry name" value="WD40 repeat-like"/>
    <property type="match status" value="1"/>
</dbReference>
<feature type="repeat" description="ANK" evidence="3">
    <location>
        <begin position="1014"/>
        <end position="1038"/>
    </location>
</feature>
<dbReference type="EMBL" id="ONZQ02000005">
    <property type="protein sequence ID" value="SPO01575.1"/>
    <property type="molecule type" value="Genomic_DNA"/>
</dbReference>
<dbReference type="Pfam" id="PF22939">
    <property type="entry name" value="WHD_GPIID"/>
    <property type="match status" value="1"/>
</dbReference>